<feature type="repeat" description="ANK" evidence="1">
    <location>
        <begin position="494"/>
        <end position="526"/>
    </location>
</feature>
<dbReference type="PROSITE" id="PS50088">
    <property type="entry name" value="ANK_REPEAT"/>
    <property type="match status" value="4"/>
</dbReference>
<name>A0A4Z1STV8_GIAMU</name>
<feature type="region of interest" description="Disordered" evidence="2">
    <location>
        <begin position="324"/>
        <end position="376"/>
    </location>
</feature>
<dbReference type="InterPro" id="IPR036770">
    <property type="entry name" value="Ankyrin_rpt-contain_sf"/>
</dbReference>
<dbReference type="InterPro" id="IPR002110">
    <property type="entry name" value="Ankyrin_rpt"/>
</dbReference>
<feature type="compositionally biased region" description="Low complexity" evidence="2">
    <location>
        <begin position="341"/>
        <end position="352"/>
    </location>
</feature>
<evidence type="ECO:0000313" key="3">
    <source>
        <dbReference type="EMBL" id="TNJ29336.1"/>
    </source>
</evidence>
<keyword evidence="1" id="KW-0040">ANK repeat</keyword>
<protein>
    <submittedName>
        <fullName evidence="3">Ankyrin repeat protein 1</fullName>
    </submittedName>
</protein>
<dbReference type="PROSITE" id="PS50297">
    <property type="entry name" value="ANK_REP_REGION"/>
    <property type="match status" value="2"/>
</dbReference>
<dbReference type="SUPFAM" id="SSF48403">
    <property type="entry name" value="Ankyrin repeat"/>
    <property type="match status" value="2"/>
</dbReference>
<feature type="region of interest" description="Disordered" evidence="2">
    <location>
        <begin position="396"/>
        <end position="416"/>
    </location>
</feature>
<organism evidence="3 4">
    <name type="scientific">Giardia muris</name>
    <dbReference type="NCBI Taxonomy" id="5742"/>
    <lineage>
        <taxon>Eukaryota</taxon>
        <taxon>Metamonada</taxon>
        <taxon>Diplomonadida</taxon>
        <taxon>Hexamitidae</taxon>
        <taxon>Giardiinae</taxon>
        <taxon>Giardia</taxon>
    </lineage>
</organism>
<dbReference type="OrthoDB" id="20872at2759"/>
<evidence type="ECO:0000313" key="4">
    <source>
        <dbReference type="Proteomes" id="UP000315496"/>
    </source>
</evidence>
<feature type="repeat" description="ANK" evidence="1">
    <location>
        <begin position="556"/>
        <end position="588"/>
    </location>
</feature>
<dbReference type="Pfam" id="PF12796">
    <property type="entry name" value="Ank_2"/>
    <property type="match status" value="5"/>
</dbReference>
<dbReference type="PANTHER" id="PTHR24120">
    <property type="entry name" value="GH07239P"/>
    <property type="match status" value="1"/>
</dbReference>
<feature type="repeat" description="ANK" evidence="1">
    <location>
        <begin position="525"/>
        <end position="557"/>
    </location>
</feature>
<keyword evidence="4" id="KW-1185">Reference proteome</keyword>
<gene>
    <name evidence="3" type="ORF">GMRT_10977</name>
</gene>
<reference evidence="3 4" key="1">
    <citation type="submission" date="2019-05" db="EMBL/GenBank/DDBJ databases">
        <title>The compact genome of Giardia muris reveals important steps in the evolution of intestinal protozoan parasites.</title>
        <authorList>
            <person name="Xu F."/>
            <person name="Jimenez-Gonzalez A."/>
            <person name="Einarsson E."/>
            <person name="Astvaldsson A."/>
            <person name="Peirasmaki D."/>
            <person name="Eckmann L."/>
            <person name="Andersson J.O."/>
            <person name="Svard S.G."/>
            <person name="Jerlstrom-Hultqvist J."/>
        </authorList>
    </citation>
    <scope>NUCLEOTIDE SEQUENCE [LARGE SCALE GENOMIC DNA]</scope>
    <source>
        <strain evidence="3 4">Roberts-Thomson</strain>
    </source>
</reference>
<feature type="repeat" description="ANK" evidence="1">
    <location>
        <begin position="587"/>
        <end position="619"/>
    </location>
</feature>
<comment type="caution">
    <text evidence="3">The sequence shown here is derived from an EMBL/GenBank/DDBJ whole genome shotgun (WGS) entry which is preliminary data.</text>
</comment>
<dbReference type="Pfam" id="PF00023">
    <property type="entry name" value="Ank"/>
    <property type="match status" value="1"/>
</dbReference>
<dbReference type="AlphaFoldDB" id="A0A4Z1STV8"/>
<evidence type="ECO:0000256" key="1">
    <source>
        <dbReference type="PROSITE-ProRule" id="PRU00023"/>
    </source>
</evidence>
<evidence type="ECO:0000256" key="2">
    <source>
        <dbReference type="SAM" id="MobiDB-lite"/>
    </source>
</evidence>
<proteinExistence type="predicted"/>
<dbReference type="SMART" id="SM00248">
    <property type="entry name" value="ANK"/>
    <property type="match status" value="12"/>
</dbReference>
<dbReference type="VEuPathDB" id="GiardiaDB:GMRT_10977"/>
<dbReference type="PANTHER" id="PTHR24120:SF4">
    <property type="entry name" value="GH07239P"/>
    <property type="match status" value="1"/>
</dbReference>
<dbReference type="Gene3D" id="1.25.40.20">
    <property type="entry name" value="Ankyrin repeat-containing domain"/>
    <property type="match status" value="4"/>
</dbReference>
<sequence>MSAEQWWDAVDAGDPDAVVALLQEFASTRGADGYTALQRAARLNRAELVRVLAPYEHSLTSPDGKVALMFALEARALPCVQALAPYEGDFVGPNGATPLMCAARVGFAKGVELLVDFNPLAADETGKTALIYATEAASEDCVKELLRKGNQMYMSEAPQALEIAERCGYDLLIRLLRSYIDGHARRSQEDEAKAADVPSYDVVQPEEGVERIGDVVAEYADVETFIRRESETLGVSRTSPDPVANLSVAALRRSPMRTPTLSYAQSSVRTSPTRPSPMVDQFESVMRINPVETEIAALKASFRPIGETGRSYITAAGKEIHTPTSRANASLRGSAVNSPARSSRVGTPTTGTTGTGRRRPVGGLGTSYASPARTARSSNITSSIIATRRVAAQARSSRPSNFAEVTGAGTGTPSTKLARNVDHVKVIKLDTNDHTALMEAARVGNTARVRELMRSDSGRQNRDGHTALMYAAIMDQLECAQLLAPFEVGIQTDGGSTALMLAAEMGNARIVEALLAHEACYRDHDGYTALMLAAEEGHIDVVRILMEKEAAMNDNQGETALMRAARNGHTGIATLLAPREAGMQRKDGYTALMCAAYHGHLSCAELLIAQELRMSMQDGWTALMCAAQNGYVAIARCLSAEEGMQTSSGWTALMSAASHGHRKVADLLIAERPLKDKSGNTAADYAEMHDFGDLAAHLRLGR</sequence>
<dbReference type="EMBL" id="VDLU01000001">
    <property type="protein sequence ID" value="TNJ29336.1"/>
    <property type="molecule type" value="Genomic_DNA"/>
</dbReference>
<dbReference type="Proteomes" id="UP000315496">
    <property type="component" value="Chromosome 1"/>
</dbReference>
<accession>A0A4Z1STV8</accession>